<dbReference type="OrthoDB" id="2679224at2"/>
<sequence length="132" mass="14939">MANKDRDVKLTLEALIAKKADKEAARNRSEDMYIESLDGSITVTAPNRSIFYKAVDMAEDTLESQVYSNMFLVYNAVSLFRNQELLEAYEVVDNVEIVDRLLTVAEIKEVANKVMVLGGFSKPEEVQEEIKN</sequence>
<organism evidence="1 2">
    <name type="scientific">Paenibacillus solani</name>
    <dbReference type="NCBI Taxonomy" id="1705565"/>
    <lineage>
        <taxon>Bacteria</taxon>
        <taxon>Bacillati</taxon>
        <taxon>Bacillota</taxon>
        <taxon>Bacilli</taxon>
        <taxon>Bacillales</taxon>
        <taxon>Paenibacillaceae</taxon>
        <taxon>Paenibacillus</taxon>
    </lineage>
</organism>
<accession>A0A0M1P416</accession>
<dbReference type="InterPro" id="IPR014986">
    <property type="entry name" value="XkdN-like"/>
</dbReference>
<keyword evidence="2" id="KW-1185">Reference proteome</keyword>
<dbReference type="Gene3D" id="3.30.2220.30">
    <property type="match status" value="1"/>
</dbReference>
<dbReference type="PATRIC" id="fig|1705565.3.peg.3125"/>
<protein>
    <recommendedName>
        <fullName evidence="3">Phage portal protein</fullName>
    </recommendedName>
</protein>
<gene>
    <name evidence="1" type="ORF">AM231_06130</name>
</gene>
<dbReference type="Proteomes" id="UP000036932">
    <property type="component" value="Unassembled WGS sequence"/>
</dbReference>
<comment type="caution">
    <text evidence="1">The sequence shown here is derived from an EMBL/GenBank/DDBJ whole genome shotgun (WGS) entry which is preliminary data.</text>
</comment>
<dbReference type="RefSeq" id="WP_054401696.1">
    <property type="nucleotide sequence ID" value="NZ_LIUT01000001.1"/>
</dbReference>
<dbReference type="InterPro" id="IPR038559">
    <property type="entry name" value="XkdN-like_sf"/>
</dbReference>
<name>A0A0M1P416_9BACL</name>
<proteinExistence type="predicted"/>
<evidence type="ECO:0008006" key="3">
    <source>
        <dbReference type="Google" id="ProtNLM"/>
    </source>
</evidence>
<dbReference type="EMBL" id="LIUT01000001">
    <property type="protein sequence ID" value="KOR88779.1"/>
    <property type="molecule type" value="Genomic_DNA"/>
</dbReference>
<dbReference type="AlphaFoldDB" id="A0A0M1P416"/>
<reference evidence="2" key="1">
    <citation type="submission" date="2015-08" db="EMBL/GenBank/DDBJ databases">
        <title>Genome sequencing project for genomic taxonomy and phylogenomics of Bacillus-like bacteria.</title>
        <authorList>
            <person name="Liu B."/>
            <person name="Wang J."/>
            <person name="Zhu Y."/>
            <person name="Liu G."/>
            <person name="Chen Q."/>
            <person name="Chen Z."/>
            <person name="Lan J."/>
            <person name="Che J."/>
            <person name="Ge C."/>
            <person name="Shi H."/>
            <person name="Pan Z."/>
            <person name="Liu X."/>
        </authorList>
    </citation>
    <scope>NUCLEOTIDE SEQUENCE [LARGE SCALE GENOMIC DNA]</scope>
    <source>
        <strain evidence="2">FJAT-22460</strain>
    </source>
</reference>
<evidence type="ECO:0000313" key="2">
    <source>
        <dbReference type="Proteomes" id="UP000036932"/>
    </source>
</evidence>
<evidence type="ECO:0000313" key="1">
    <source>
        <dbReference type="EMBL" id="KOR88779.1"/>
    </source>
</evidence>
<dbReference type="Pfam" id="PF08890">
    <property type="entry name" value="Phage_TAC_5"/>
    <property type="match status" value="1"/>
</dbReference>